<organism evidence="2 3">
    <name type="scientific">Tannerella forsythia</name>
    <name type="common">Bacteroides forsythus</name>
    <dbReference type="NCBI Taxonomy" id="28112"/>
    <lineage>
        <taxon>Bacteria</taxon>
        <taxon>Pseudomonadati</taxon>
        <taxon>Bacteroidota</taxon>
        <taxon>Bacteroidia</taxon>
        <taxon>Bacteroidales</taxon>
        <taxon>Tannerellaceae</taxon>
        <taxon>Tannerella</taxon>
    </lineage>
</organism>
<reference evidence="2 3" key="1">
    <citation type="submission" date="2017-09" db="EMBL/GenBank/DDBJ databases">
        <title>Phase variable restriction modification systems are present in the genome sequences of periodontal pathogens Prevotella intermedia, Tannerella forsythia and Porphyromonas gingivalis.</title>
        <authorList>
            <person name="Haigh R.D."/>
            <person name="Crawford L."/>
            <person name="Ralph J."/>
            <person name="Wanford J."/>
            <person name="Vartoukian S.R."/>
            <person name="Hijazib K."/>
            <person name="Wade W."/>
            <person name="Oggioni M.R."/>
        </authorList>
    </citation>
    <scope>NUCLEOTIDE SEQUENCE [LARGE SCALE GENOMIC DNA]</scope>
    <source>
        <strain evidence="2 3">WW11663</strain>
    </source>
</reference>
<accession>A0A2A6E7P1</accession>
<dbReference type="RefSeq" id="WP_097531319.1">
    <property type="nucleotide sequence ID" value="NZ_NSLJ01000018.1"/>
</dbReference>
<dbReference type="Pfam" id="PF13588">
    <property type="entry name" value="HSDR_N_2"/>
    <property type="match status" value="1"/>
</dbReference>
<dbReference type="Gene3D" id="3.90.1570.30">
    <property type="match status" value="1"/>
</dbReference>
<name>A0A2A6E7P1_TANFO</name>
<comment type="caution">
    <text evidence="2">The sequence shown here is derived from an EMBL/GenBank/DDBJ whole genome shotgun (WGS) entry which is preliminary data.</text>
</comment>
<sequence length="153" mass="17936">MYSLNLPKCPLKITEKNGKYYVFDLLRRKNVVLTPEEWVRQHFVNYLLTAKNVPKELMANEVAITLNALSRRCDTVIYDTYLKPLAIIEYKAPSVRITQDVFEQIARYNLVLKVHYLIVSNGMEHYCCRIDYDTHSYSHLKAIPSYTELLATE</sequence>
<dbReference type="EMBL" id="NSLJ01000018">
    <property type="protein sequence ID" value="PDP43540.1"/>
    <property type="molecule type" value="Genomic_DNA"/>
</dbReference>
<gene>
    <name evidence="2" type="ORF">CLI86_08175</name>
</gene>
<evidence type="ECO:0000313" key="2">
    <source>
        <dbReference type="EMBL" id="PDP43540.1"/>
    </source>
</evidence>
<proteinExistence type="predicted"/>
<protein>
    <recommendedName>
        <fullName evidence="1">Type I restriction enzyme R protein N-terminal domain-containing protein</fullName>
    </recommendedName>
</protein>
<evidence type="ECO:0000313" key="3">
    <source>
        <dbReference type="Proteomes" id="UP000219259"/>
    </source>
</evidence>
<dbReference type="Proteomes" id="UP000219259">
    <property type="component" value="Unassembled WGS sequence"/>
</dbReference>
<evidence type="ECO:0000259" key="1">
    <source>
        <dbReference type="Pfam" id="PF13588"/>
    </source>
</evidence>
<dbReference type="InterPro" id="IPR029464">
    <property type="entry name" value="HSDR_N"/>
</dbReference>
<dbReference type="AlphaFoldDB" id="A0A2A6E7P1"/>
<feature type="domain" description="Type I restriction enzyme R protein N-terminal" evidence="1">
    <location>
        <begin position="35"/>
        <end position="144"/>
    </location>
</feature>